<gene>
    <name evidence="5" type="ordered locus">Amir_3135</name>
</gene>
<dbReference type="SUPFAM" id="SSF51735">
    <property type="entry name" value="NAD(P)-binding Rossmann-fold domains"/>
    <property type="match status" value="1"/>
</dbReference>
<sequence length="288" mass="29098">MVVVTGADVVVVGCGLMGSAMVRAFAGAGRSVAAWNRTPERALALAGERVAAVRDVAGAVAPLVVACTSTCEAALEALDPVRDWRGRTLVTLPSGTPADAEAARDWVVDRGGEHLDGVILCYPQEIGSPDAVILYAGPSGTWAAHGPVLGALAGASRHVAEEVGTAKLLDAGLTGAFYVSALVAYAEAAGHLIDRGTPPDVLRALTGVALEILRHATDEVVTALVTDEHTTDQATITTFAEGARAALTAVRATGSPAHLLTAALHRLDTAVAAGSGSLAVSALGLPPR</sequence>
<dbReference type="InterPro" id="IPR015815">
    <property type="entry name" value="HIBADH-related"/>
</dbReference>
<proteinExistence type="inferred from homology"/>
<evidence type="ECO:0000313" key="6">
    <source>
        <dbReference type="Proteomes" id="UP000002213"/>
    </source>
</evidence>
<keyword evidence="6" id="KW-1185">Reference proteome</keyword>
<evidence type="ECO:0000256" key="1">
    <source>
        <dbReference type="ARBA" id="ARBA00009080"/>
    </source>
</evidence>
<dbReference type="AlphaFoldDB" id="C6W826"/>
<evidence type="ECO:0000259" key="4">
    <source>
        <dbReference type="Pfam" id="PF03446"/>
    </source>
</evidence>
<dbReference type="STRING" id="446462.Amir_3135"/>
<dbReference type="Pfam" id="PF03446">
    <property type="entry name" value="NAD_binding_2"/>
    <property type="match status" value="1"/>
</dbReference>
<feature type="domain" description="6-phosphogluconate dehydrogenase NADP-binding" evidence="4">
    <location>
        <begin position="9"/>
        <end position="64"/>
    </location>
</feature>
<protein>
    <submittedName>
        <fullName evidence="5">6-phosphogluconate dehydrogenase NAD-binding</fullName>
    </submittedName>
</protein>
<reference evidence="5 6" key="1">
    <citation type="journal article" date="2009" name="Stand. Genomic Sci.">
        <title>Complete genome sequence of Actinosynnema mirum type strain (101).</title>
        <authorList>
            <person name="Land M."/>
            <person name="Lapidus A."/>
            <person name="Mayilraj S."/>
            <person name="Chen F."/>
            <person name="Copeland A."/>
            <person name="Del Rio T.G."/>
            <person name="Nolan M."/>
            <person name="Lucas S."/>
            <person name="Tice H."/>
            <person name="Cheng J.F."/>
            <person name="Chertkov O."/>
            <person name="Bruce D."/>
            <person name="Goodwin L."/>
            <person name="Pitluck S."/>
            <person name="Rohde M."/>
            <person name="Goker M."/>
            <person name="Pati A."/>
            <person name="Ivanova N."/>
            <person name="Mavromatis K."/>
            <person name="Chen A."/>
            <person name="Palaniappan K."/>
            <person name="Hauser L."/>
            <person name="Chang Y.J."/>
            <person name="Jeffries C.C."/>
            <person name="Brettin T."/>
            <person name="Detter J.C."/>
            <person name="Han C."/>
            <person name="Chain P."/>
            <person name="Tindall B.J."/>
            <person name="Bristow J."/>
            <person name="Eisen J.A."/>
            <person name="Markowitz V."/>
            <person name="Hugenholtz P."/>
            <person name="Kyrpides N.C."/>
            <person name="Klenk H.P."/>
        </authorList>
    </citation>
    <scope>NUCLEOTIDE SEQUENCE [LARGE SCALE GENOMIC DNA]</scope>
    <source>
        <strain evidence="6">ATCC 29888 / DSM 43827 / JCM 3225 / NBRC 14064 / NCIMB 13271 / NRRL B-12336 / IMRU 3971 / 101</strain>
    </source>
</reference>
<dbReference type="eggNOG" id="COG2084">
    <property type="taxonomic scope" value="Bacteria"/>
</dbReference>
<accession>C6W826</accession>
<dbReference type="InterPro" id="IPR036291">
    <property type="entry name" value="NAD(P)-bd_dom_sf"/>
</dbReference>
<feature type="active site" evidence="3">
    <location>
        <position position="167"/>
    </location>
</feature>
<dbReference type="Gene3D" id="1.10.1040.10">
    <property type="entry name" value="N-(1-d-carboxylethyl)-l-norvaline Dehydrogenase, domain 2"/>
    <property type="match status" value="1"/>
</dbReference>
<keyword evidence="2" id="KW-0560">Oxidoreductase</keyword>
<dbReference type="HOGENOM" id="CLU_035117_2_0_11"/>
<dbReference type="Proteomes" id="UP000002213">
    <property type="component" value="Chromosome"/>
</dbReference>
<dbReference type="EMBL" id="CP001630">
    <property type="protein sequence ID" value="ACU37047.1"/>
    <property type="molecule type" value="Genomic_DNA"/>
</dbReference>
<evidence type="ECO:0000256" key="2">
    <source>
        <dbReference type="ARBA" id="ARBA00023002"/>
    </source>
</evidence>
<organism evidence="5 6">
    <name type="scientific">Actinosynnema mirum (strain ATCC 29888 / DSM 43827 / JCM 3225 / NBRC 14064 / NCIMB 13271 / NRRL B-12336 / IMRU 3971 / 101)</name>
    <dbReference type="NCBI Taxonomy" id="446462"/>
    <lineage>
        <taxon>Bacteria</taxon>
        <taxon>Bacillati</taxon>
        <taxon>Actinomycetota</taxon>
        <taxon>Actinomycetes</taxon>
        <taxon>Pseudonocardiales</taxon>
        <taxon>Pseudonocardiaceae</taxon>
        <taxon>Actinosynnema</taxon>
    </lineage>
</organism>
<dbReference type="InterPro" id="IPR013328">
    <property type="entry name" value="6PGD_dom2"/>
</dbReference>
<dbReference type="InterPro" id="IPR051265">
    <property type="entry name" value="HIBADH-related_NP60_sf"/>
</dbReference>
<dbReference type="PANTHER" id="PTHR43580">
    <property type="entry name" value="OXIDOREDUCTASE GLYR1-RELATED"/>
    <property type="match status" value="1"/>
</dbReference>
<name>C6W826_ACTMD</name>
<evidence type="ECO:0000256" key="3">
    <source>
        <dbReference type="PIRSR" id="PIRSR000103-1"/>
    </source>
</evidence>
<comment type="similarity">
    <text evidence="1">Belongs to the HIBADH-related family.</text>
</comment>
<dbReference type="KEGG" id="ami:Amir_3135"/>
<dbReference type="GO" id="GO:0050661">
    <property type="term" value="F:NADP binding"/>
    <property type="evidence" value="ECO:0007669"/>
    <property type="project" value="InterPro"/>
</dbReference>
<evidence type="ECO:0000313" key="5">
    <source>
        <dbReference type="EMBL" id="ACU37047.1"/>
    </source>
</evidence>
<dbReference type="InterPro" id="IPR006115">
    <property type="entry name" value="6PGDH_NADP-bd"/>
</dbReference>
<dbReference type="GO" id="GO:0016491">
    <property type="term" value="F:oxidoreductase activity"/>
    <property type="evidence" value="ECO:0007669"/>
    <property type="project" value="UniProtKB-KW"/>
</dbReference>
<dbReference type="Gene3D" id="3.40.50.720">
    <property type="entry name" value="NAD(P)-binding Rossmann-like Domain"/>
    <property type="match status" value="1"/>
</dbReference>
<dbReference type="PIRSF" id="PIRSF000103">
    <property type="entry name" value="HIBADH"/>
    <property type="match status" value="1"/>
</dbReference>
<dbReference type="PANTHER" id="PTHR43580:SF2">
    <property type="entry name" value="CYTOKINE-LIKE NUCLEAR FACTOR N-PAC"/>
    <property type="match status" value="1"/>
</dbReference>